<gene>
    <name evidence="1" type="ORF">AURDEDRAFT_131029</name>
</gene>
<accession>J0WRQ2</accession>
<evidence type="ECO:0000313" key="2">
    <source>
        <dbReference type="Proteomes" id="UP000006514"/>
    </source>
</evidence>
<sequence>MEKIEVDTTEVNLATVELMVGYLDDSPTLELDVAFGSWERSCSVVDPVRSRRRTFTHCADSPWDLLEMRTEESLVPCFSRIAHRITTVSLTESEDTWNYFISLYPEQPLLSVQTLKLVLYEGDFANYELTAKLPLPALTRIELVRDEQVQHVDVDVEDLVYLVQDMLDIPRGRRLSLGLKDISLSGDTSLLSGQFYDVVRQWERFVSPMSEVTVTQDISLARDGTSEGGLTASAVNLFLDRLGALPDGKLNLYILLLHLSGHARAKRAVRSAIIPALRESLSRLELLWIRCDEELIPEILAALSSGPAPRLKKFQFASSLDRTGAISHTLPVNLFAGHAPALRDVQADSSHFPASAIPAFAGVRVLTRDLDGDYEGIRELHPERFFVSCPALEELRITGNGYDLHDASWDACPPPAMTNLRRLTINVVDHELDTDLVVHTFAHTGMASIDVDTTDVSNATLNLLLSHLDDSEDLELDVTWFNTIVFCSVYDSSRARRRTMSHTASEDTVMGILEGPGGRIADELVPSFADIAHRIVRISLSAMYDAWDFLRSILPDTALPRVGTLSITLFEESFPETEPHGCLQLPALRRVELIAGEEQGILEIGAADLTFLAVDMLGLDQKRHLDIALKRIRIRDDTDKLSDQMTLLQLL</sequence>
<dbReference type="AlphaFoldDB" id="J0WRQ2"/>
<evidence type="ECO:0000313" key="1">
    <source>
        <dbReference type="EMBL" id="EJD34684.1"/>
    </source>
</evidence>
<dbReference type="Proteomes" id="UP000006514">
    <property type="component" value="Unassembled WGS sequence"/>
</dbReference>
<keyword evidence="2" id="KW-1185">Reference proteome</keyword>
<organism evidence="1 2">
    <name type="scientific">Auricularia subglabra (strain TFB-10046 / SS5)</name>
    <name type="common">White-rot fungus</name>
    <name type="synonym">Auricularia delicata (strain TFB10046)</name>
    <dbReference type="NCBI Taxonomy" id="717982"/>
    <lineage>
        <taxon>Eukaryota</taxon>
        <taxon>Fungi</taxon>
        <taxon>Dikarya</taxon>
        <taxon>Basidiomycota</taxon>
        <taxon>Agaricomycotina</taxon>
        <taxon>Agaricomycetes</taxon>
        <taxon>Auriculariales</taxon>
        <taxon>Auriculariaceae</taxon>
        <taxon>Auricularia</taxon>
    </lineage>
</organism>
<dbReference type="KEGG" id="adl:AURDEDRAFT_131029"/>
<reference evidence="2" key="1">
    <citation type="journal article" date="2012" name="Science">
        <title>The Paleozoic origin of enzymatic lignin decomposition reconstructed from 31 fungal genomes.</title>
        <authorList>
            <person name="Floudas D."/>
            <person name="Binder M."/>
            <person name="Riley R."/>
            <person name="Barry K."/>
            <person name="Blanchette R.A."/>
            <person name="Henrissat B."/>
            <person name="Martinez A.T."/>
            <person name="Otillar R."/>
            <person name="Spatafora J.W."/>
            <person name="Yadav J.S."/>
            <person name="Aerts A."/>
            <person name="Benoit I."/>
            <person name="Boyd A."/>
            <person name="Carlson A."/>
            <person name="Copeland A."/>
            <person name="Coutinho P.M."/>
            <person name="de Vries R.P."/>
            <person name="Ferreira P."/>
            <person name="Findley K."/>
            <person name="Foster B."/>
            <person name="Gaskell J."/>
            <person name="Glotzer D."/>
            <person name="Gorecki P."/>
            <person name="Heitman J."/>
            <person name="Hesse C."/>
            <person name="Hori C."/>
            <person name="Igarashi K."/>
            <person name="Jurgens J.A."/>
            <person name="Kallen N."/>
            <person name="Kersten P."/>
            <person name="Kohler A."/>
            <person name="Kuees U."/>
            <person name="Kumar T.K.A."/>
            <person name="Kuo A."/>
            <person name="LaButti K."/>
            <person name="Larrondo L.F."/>
            <person name="Lindquist E."/>
            <person name="Ling A."/>
            <person name="Lombard V."/>
            <person name="Lucas S."/>
            <person name="Lundell T."/>
            <person name="Martin R."/>
            <person name="McLaughlin D.J."/>
            <person name="Morgenstern I."/>
            <person name="Morin E."/>
            <person name="Murat C."/>
            <person name="Nagy L.G."/>
            <person name="Nolan M."/>
            <person name="Ohm R.A."/>
            <person name="Patyshakuliyeva A."/>
            <person name="Rokas A."/>
            <person name="Ruiz-Duenas F.J."/>
            <person name="Sabat G."/>
            <person name="Salamov A."/>
            <person name="Samejima M."/>
            <person name="Schmutz J."/>
            <person name="Slot J.C."/>
            <person name="St John F."/>
            <person name="Stenlid J."/>
            <person name="Sun H."/>
            <person name="Sun S."/>
            <person name="Syed K."/>
            <person name="Tsang A."/>
            <person name="Wiebenga A."/>
            <person name="Young D."/>
            <person name="Pisabarro A."/>
            <person name="Eastwood D.C."/>
            <person name="Martin F."/>
            <person name="Cullen D."/>
            <person name="Grigoriev I.V."/>
            <person name="Hibbett D.S."/>
        </authorList>
    </citation>
    <scope>NUCLEOTIDE SEQUENCE [LARGE SCALE GENOMIC DNA]</scope>
    <source>
        <strain evidence="2">TFB10046</strain>
    </source>
</reference>
<dbReference type="InParanoid" id="J0WRQ2"/>
<dbReference type="EMBL" id="JH687927">
    <property type="protein sequence ID" value="EJD34684.1"/>
    <property type="molecule type" value="Genomic_DNA"/>
</dbReference>
<protein>
    <submittedName>
        <fullName evidence="1">Uncharacterized protein</fullName>
    </submittedName>
</protein>
<proteinExistence type="predicted"/>
<name>J0WRQ2_AURST</name>